<dbReference type="AlphaFoldDB" id="A0A1G4K2M9"/>
<keyword evidence="3" id="KW-1185">Reference proteome</keyword>
<evidence type="ECO:0000313" key="3">
    <source>
        <dbReference type="Proteomes" id="UP000190274"/>
    </source>
</evidence>
<sequence length="192" mass="21744">MVQALSSSPQRLPSSPTATAPTRSSFDQSPDSPPWSPEIESITEKLQNERQAEYKSFKQPLSSPLRNGPGSGRLPNCRSRRQSLQAQRHQALEKRALRARGGSTQMERDVLNSERDAEMKLLAAQAQIHHLSPEELDIFDLDGVDDEIDEENEDDEENELIALLQERDDYENMLRLEQAFLEDAMAQISLQD</sequence>
<protein>
    <submittedName>
        <fullName evidence="2">LADA_0H09098g1_1</fullName>
    </submittedName>
</protein>
<evidence type="ECO:0000313" key="2">
    <source>
        <dbReference type="EMBL" id="SCU97892.1"/>
    </source>
</evidence>
<accession>A0A1G4K2M9</accession>
<organism evidence="2 3">
    <name type="scientific">Lachancea dasiensis</name>
    <dbReference type="NCBI Taxonomy" id="1072105"/>
    <lineage>
        <taxon>Eukaryota</taxon>
        <taxon>Fungi</taxon>
        <taxon>Dikarya</taxon>
        <taxon>Ascomycota</taxon>
        <taxon>Saccharomycotina</taxon>
        <taxon>Saccharomycetes</taxon>
        <taxon>Saccharomycetales</taxon>
        <taxon>Saccharomycetaceae</taxon>
        <taxon>Lachancea</taxon>
    </lineage>
</organism>
<name>A0A1G4K2M9_9SACH</name>
<reference evidence="2 3" key="1">
    <citation type="submission" date="2016-03" db="EMBL/GenBank/DDBJ databases">
        <authorList>
            <person name="Devillers H."/>
        </authorList>
    </citation>
    <scope>NUCLEOTIDE SEQUENCE [LARGE SCALE GENOMIC DNA]</scope>
    <source>
        <strain evidence="2">CBS 10888</strain>
    </source>
</reference>
<dbReference type="Proteomes" id="UP000190274">
    <property type="component" value="Chromosome H"/>
</dbReference>
<feature type="compositionally biased region" description="Low complexity" evidence="1">
    <location>
        <begin position="1"/>
        <end position="25"/>
    </location>
</feature>
<feature type="compositionally biased region" description="Basic and acidic residues" evidence="1">
    <location>
        <begin position="42"/>
        <end position="56"/>
    </location>
</feature>
<feature type="region of interest" description="Disordered" evidence="1">
    <location>
        <begin position="1"/>
        <end position="88"/>
    </location>
</feature>
<gene>
    <name evidence="2" type="ORF">LADA_0H09098G</name>
</gene>
<dbReference type="OrthoDB" id="4036589at2759"/>
<evidence type="ECO:0000256" key="1">
    <source>
        <dbReference type="SAM" id="MobiDB-lite"/>
    </source>
</evidence>
<dbReference type="EMBL" id="LT598461">
    <property type="protein sequence ID" value="SCU97892.1"/>
    <property type="molecule type" value="Genomic_DNA"/>
</dbReference>
<proteinExistence type="predicted"/>